<keyword evidence="2" id="KW-1133">Transmembrane helix</keyword>
<feature type="transmembrane region" description="Helical" evidence="2">
    <location>
        <begin position="297"/>
        <end position="319"/>
    </location>
</feature>
<feature type="transmembrane region" description="Helical" evidence="2">
    <location>
        <begin position="629"/>
        <end position="652"/>
    </location>
</feature>
<name>A0A6J6KMG9_9ZZZZ</name>
<organism evidence="3">
    <name type="scientific">freshwater metagenome</name>
    <dbReference type="NCBI Taxonomy" id="449393"/>
    <lineage>
        <taxon>unclassified sequences</taxon>
        <taxon>metagenomes</taxon>
        <taxon>ecological metagenomes</taxon>
    </lineage>
</organism>
<feature type="transmembrane region" description="Helical" evidence="2">
    <location>
        <begin position="529"/>
        <end position="548"/>
    </location>
</feature>
<feature type="transmembrane region" description="Helical" evidence="2">
    <location>
        <begin position="387"/>
        <end position="407"/>
    </location>
</feature>
<evidence type="ECO:0000256" key="1">
    <source>
        <dbReference type="SAM" id="MobiDB-lite"/>
    </source>
</evidence>
<gene>
    <name evidence="3" type="ORF">UFOPK2245_00564</name>
</gene>
<feature type="transmembrane region" description="Helical" evidence="2">
    <location>
        <begin position="331"/>
        <end position="350"/>
    </location>
</feature>
<evidence type="ECO:0000313" key="3">
    <source>
        <dbReference type="EMBL" id="CAB4651017.1"/>
    </source>
</evidence>
<proteinExistence type="predicted"/>
<dbReference type="AlphaFoldDB" id="A0A6J6KMG9"/>
<keyword evidence="2" id="KW-0812">Transmembrane</keyword>
<evidence type="ECO:0000256" key="2">
    <source>
        <dbReference type="SAM" id="Phobius"/>
    </source>
</evidence>
<feature type="transmembrane region" description="Helical" evidence="2">
    <location>
        <begin position="496"/>
        <end position="517"/>
    </location>
</feature>
<dbReference type="EMBL" id="CAEZWK010000009">
    <property type="protein sequence ID" value="CAB4651017.1"/>
    <property type="molecule type" value="Genomic_DNA"/>
</dbReference>
<feature type="transmembrane region" description="Helical" evidence="2">
    <location>
        <begin position="458"/>
        <end position="476"/>
    </location>
</feature>
<feature type="transmembrane region" description="Helical" evidence="2">
    <location>
        <begin position="591"/>
        <end position="609"/>
    </location>
</feature>
<feature type="transmembrane region" description="Helical" evidence="2">
    <location>
        <begin position="427"/>
        <end position="446"/>
    </location>
</feature>
<protein>
    <submittedName>
        <fullName evidence="3">Unannotated protein</fullName>
    </submittedName>
</protein>
<reference evidence="3" key="1">
    <citation type="submission" date="2020-05" db="EMBL/GenBank/DDBJ databases">
        <authorList>
            <person name="Chiriac C."/>
            <person name="Salcher M."/>
            <person name="Ghai R."/>
            <person name="Kavagutti S V."/>
        </authorList>
    </citation>
    <scope>NUCLEOTIDE SEQUENCE</scope>
</reference>
<feature type="transmembrane region" description="Helical" evidence="2">
    <location>
        <begin position="356"/>
        <end position="375"/>
    </location>
</feature>
<feature type="region of interest" description="Disordered" evidence="1">
    <location>
        <begin position="206"/>
        <end position="229"/>
    </location>
</feature>
<sequence>MFMRLLKFVPALCLSMAILASGSLHANALGEPYIGLECFDKFESVIGTTDQNSDDKIYLVCFKSSNNESKFVWSKDNNKYPGITYTDPIAYGRDVEKDSDPCLNGPKNSKFADDYPGTYCDEDFFFLKGEIEYVVWRNEIYEDGEDGEGGIVKTAWVAPLEITTPEAPENVSAAEQATEKAIENSTTIVVLATFAMAMTPAALSRIGSTQDSSSNNLPRGSSSGQGVPEYMEIKARRDEKLKVESSRRKFLRFLSNPAVTLAKYRFFENYLRITIERISRYSPGVATIVRDGDYLRAVLGSLTFFIYPIAILTGVFSFVELHSRTQGTSPPASIPLLLPSLIGMALMIAIGILDSLAGALASATFAILTFSIHVWPMGSESDPKQIFATLISIFLITFTAPLFAGALRKFDGLHKDPGRNWNYAVDYLLSPLVTAWMVWKVLEVIADLSGSEFEDKQAPIKIAAFIWFVLIIRYLIEHYVARSWGDRLNEMIASDVGQSRVFFIAGIALKSFWIWLLITSVGTFQGDPLGAPALIALFALPGLIKLMWPNPPEHLGLLNLRGAPKIALLFLIGIGLTKLLENPRLLDHHALILELALVPLLFFSIIDVLTHEHTHTPRFFIDNKWGIRIYQAIGCGIYIFVAGYIFYTVFALK</sequence>
<feature type="compositionally biased region" description="Low complexity" evidence="1">
    <location>
        <begin position="212"/>
        <end position="224"/>
    </location>
</feature>
<feature type="transmembrane region" description="Helical" evidence="2">
    <location>
        <begin position="560"/>
        <end position="579"/>
    </location>
</feature>
<accession>A0A6J6KMG9</accession>
<keyword evidence="2" id="KW-0472">Membrane</keyword>